<accession>A0A6B2JEH3</accession>
<dbReference type="AlphaFoldDB" id="A0A6B2JEH3"/>
<comment type="caution">
    <text evidence="1">The sequence shown here is derived from an EMBL/GenBank/DDBJ whole genome shotgun (WGS) entry which is preliminary data.</text>
</comment>
<proteinExistence type="predicted"/>
<name>A0A6B2JEH3_KLEPN</name>
<protein>
    <submittedName>
        <fullName evidence="1">Uncharacterized protein</fullName>
    </submittedName>
</protein>
<reference evidence="1" key="1">
    <citation type="journal article" date="2020" name="Int. J. Nanomedicine">
        <title>Consequences Of Long-Term Bacteria's Exposure To Silver Nanoformulations With Different PhysicoChemical Properties.</title>
        <authorList>
            <person name="Kedziora A."/>
            <person name="Wernecki M."/>
            <person name="Korzekwa K."/>
            <person name="Speruda M."/>
            <person name="Gerasymchuk Y."/>
            <person name="Lukowiak A."/>
            <person name="Bugla-Ploskonska G."/>
        </authorList>
    </citation>
    <scope>NUCLEOTIDE SEQUENCE</scope>
    <source>
        <strain evidence="1">626 S7</strain>
    </source>
</reference>
<sequence>MRLSPCRDHSDRVQKHLYRIKRVWLNSYRVKFPGVAEIFYEHPPKRQQQAAAAKAPEITPFTS</sequence>
<evidence type="ECO:0000313" key="1">
    <source>
        <dbReference type="EMBL" id="NDR88063.1"/>
    </source>
</evidence>
<organism evidence="1">
    <name type="scientific">Klebsiella pneumoniae</name>
    <dbReference type="NCBI Taxonomy" id="573"/>
    <lineage>
        <taxon>Bacteria</taxon>
        <taxon>Pseudomonadati</taxon>
        <taxon>Pseudomonadota</taxon>
        <taxon>Gammaproteobacteria</taxon>
        <taxon>Enterobacterales</taxon>
        <taxon>Enterobacteriaceae</taxon>
        <taxon>Klebsiella/Raoultella group</taxon>
        <taxon>Klebsiella</taxon>
        <taxon>Klebsiella pneumoniae complex</taxon>
    </lineage>
</organism>
<gene>
    <name evidence="1" type="ORF">FPI86_27460</name>
</gene>
<dbReference type="EMBL" id="VLSS01000046">
    <property type="protein sequence ID" value="NDR88063.1"/>
    <property type="molecule type" value="Genomic_DNA"/>
</dbReference>